<evidence type="ECO:0000256" key="4">
    <source>
        <dbReference type="ARBA" id="ARBA00022741"/>
    </source>
</evidence>
<evidence type="ECO:0000256" key="6">
    <source>
        <dbReference type="ARBA" id="ARBA00022840"/>
    </source>
</evidence>
<comment type="caution">
    <text evidence="11">The sequence shown here is derived from an EMBL/GenBank/DDBJ whole genome shotgun (WGS) entry which is preliminary data.</text>
</comment>
<feature type="domain" description="Protein kinase" evidence="10">
    <location>
        <begin position="200"/>
        <end position="451"/>
    </location>
</feature>
<dbReference type="Gene3D" id="1.25.40.20">
    <property type="entry name" value="Ankyrin repeat-containing domain"/>
    <property type="match status" value="1"/>
</dbReference>
<dbReference type="SMART" id="SM00248">
    <property type="entry name" value="ANK"/>
    <property type="match status" value="2"/>
</dbReference>
<dbReference type="PROSITE" id="PS50011">
    <property type="entry name" value="PROTEIN_KINASE_DOM"/>
    <property type="match status" value="1"/>
</dbReference>
<reference evidence="11 13" key="1">
    <citation type="submission" date="2019-05" db="EMBL/GenBank/DDBJ databases">
        <title>The compact genome of Giardia muris reveals important steps in the evolution of intestinal protozoan parasites.</title>
        <authorList>
            <person name="Xu F."/>
            <person name="Jimenez-Gonzalez A."/>
            <person name="Einarsson E."/>
            <person name="Astvaldsson A."/>
            <person name="Peirasmaki D."/>
            <person name="Eckmann L."/>
            <person name="Andersson J.O."/>
            <person name="Svard S.G."/>
            <person name="Jerlstrom-Hultqvist J."/>
        </authorList>
    </citation>
    <scope>NUCLEOTIDE SEQUENCE [LARGE SCALE GENOMIC DNA]</scope>
    <source>
        <strain evidence="11 13">Roberts-Thomson</strain>
    </source>
</reference>
<dbReference type="InterPro" id="IPR002110">
    <property type="entry name" value="Ankyrin_rpt"/>
</dbReference>
<dbReference type="VEuPathDB" id="GiardiaDB:GMRT_21153"/>
<keyword evidence="4 7" id="KW-0547">Nucleotide-binding</keyword>
<evidence type="ECO:0000313" key="13">
    <source>
        <dbReference type="Proteomes" id="UP000315496"/>
    </source>
</evidence>
<dbReference type="Gene3D" id="1.10.510.10">
    <property type="entry name" value="Transferase(Phosphotransferase) domain 1"/>
    <property type="match status" value="1"/>
</dbReference>
<dbReference type="InterPro" id="IPR017441">
    <property type="entry name" value="Protein_kinase_ATP_BS"/>
</dbReference>
<dbReference type="InterPro" id="IPR008271">
    <property type="entry name" value="Ser/Thr_kinase_AS"/>
</dbReference>
<evidence type="ECO:0000256" key="9">
    <source>
        <dbReference type="SAM" id="Coils"/>
    </source>
</evidence>
<keyword evidence="8" id="KW-0723">Serine/threonine-protein kinase</keyword>
<dbReference type="PROSITE" id="PS00107">
    <property type="entry name" value="PROTEIN_KINASE_ATP"/>
    <property type="match status" value="1"/>
</dbReference>
<accession>A0A4Z1TAR7</accession>
<feature type="coiled-coil region" evidence="9">
    <location>
        <begin position="8"/>
        <end position="66"/>
    </location>
</feature>
<dbReference type="SUPFAM" id="SSF48403">
    <property type="entry name" value="Ankyrin repeat"/>
    <property type="match status" value="1"/>
</dbReference>
<gene>
    <name evidence="11" type="ORF">GMRT_21141</name>
    <name evidence="12" type="ORF">GMRT_21153</name>
</gene>
<comment type="similarity">
    <text evidence="1">Belongs to the protein kinase superfamily. NEK Ser/Thr protein kinase family. NIMA subfamily.</text>
</comment>
<evidence type="ECO:0000313" key="11">
    <source>
        <dbReference type="EMBL" id="TNJ30317.1"/>
    </source>
</evidence>
<name>A0A4Z1TAR7_GIAMU</name>
<dbReference type="SMART" id="SM00220">
    <property type="entry name" value="S_TKc"/>
    <property type="match status" value="1"/>
</dbReference>
<keyword evidence="6 7" id="KW-0067">ATP-binding</keyword>
<dbReference type="EMBL" id="VDLU01000001">
    <property type="protein sequence ID" value="TNJ30317.1"/>
    <property type="molecule type" value="Genomic_DNA"/>
</dbReference>
<dbReference type="EC" id="2.7.11.1" evidence="2"/>
<evidence type="ECO:0000256" key="5">
    <source>
        <dbReference type="ARBA" id="ARBA00022777"/>
    </source>
</evidence>
<dbReference type="GO" id="GO:0004674">
    <property type="term" value="F:protein serine/threonine kinase activity"/>
    <property type="evidence" value="ECO:0007669"/>
    <property type="project" value="UniProtKB-KW"/>
</dbReference>
<keyword evidence="13" id="KW-1185">Reference proteome</keyword>
<dbReference type="InterPro" id="IPR000719">
    <property type="entry name" value="Prot_kinase_dom"/>
</dbReference>
<dbReference type="EMBL" id="VDLU01000001">
    <property type="protein sequence ID" value="TNJ30324.1"/>
    <property type="molecule type" value="Genomic_DNA"/>
</dbReference>
<dbReference type="PROSITE" id="PS00108">
    <property type="entry name" value="PROTEIN_KINASE_ST"/>
    <property type="match status" value="1"/>
</dbReference>
<dbReference type="AlphaFoldDB" id="A0A4Z1TAR7"/>
<dbReference type="Pfam" id="PF00069">
    <property type="entry name" value="Pkinase"/>
    <property type="match status" value="1"/>
</dbReference>
<evidence type="ECO:0000259" key="10">
    <source>
        <dbReference type="PROSITE" id="PS50011"/>
    </source>
</evidence>
<dbReference type="InterPro" id="IPR011009">
    <property type="entry name" value="Kinase-like_dom_sf"/>
</dbReference>
<dbReference type="OrthoDB" id="39098at2759"/>
<evidence type="ECO:0000256" key="3">
    <source>
        <dbReference type="ARBA" id="ARBA00022679"/>
    </source>
</evidence>
<sequence>MYPLSKTTEDLKRALADQKAQNLALEKEVVQLRTESHDMKDLRRRLEEVEEEKRILLQNLAAVGGRLPPAREDSSLISSAIQGDLSTLRRHLDQAGQKDSSGMTALMHAASRGQTEVVRLLRPLEARLQDGRGWTALMHAVGGGHEECVSLLLLERDMKDGEGRTAEDVANGLPDGKKKITPLLRKKVHLPDLPDELSSFQLTGRLGEGTFGTVYSGHGNGRNVAVKVVSLGRYGEEERERLRAEARTLLSLNHPNVLRCLGTGENDIDDNHVIVTDLCCGDLREEMSRRKNAGRPYTDREVWKTIREVTAALAYLHEKKLVHRDLKPANVLLSSDGWCVLGDFGLARALEDSSRMSTFAGTPLYMAPEIHRGERYDNSVDVWALEVVAHELCTGELPFSTVPAILEKDPPAIENRDGGLVTLISRMLSKDPEDRPAAQAVLEEAERHVTQKSG</sequence>
<dbReference type="InterPro" id="IPR050660">
    <property type="entry name" value="NEK_Ser/Thr_kinase"/>
</dbReference>
<dbReference type="PANTHER" id="PTHR43671:SF13">
    <property type="entry name" value="SERINE_THREONINE-PROTEIN KINASE NEK2"/>
    <property type="match status" value="1"/>
</dbReference>
<proteinExistence type="inferred from homology"/>
<evidence type="ECO:0000256" key="1">
    <source>
        <dbReference type="ARBA" id="ARBA00010886"/>
    </source>
</evidence>
<dbReference type="InterPro" id="IPR036770">
    <property type="entry name" value="Ankyrin_rpt-contain_sf"/>
</dbReference>
<dbReference type="SUPFAM" id="SSF56112">
    <property type="entry name" value="Protein kinase-like (PK-like)"/>
    <property type="match status" value="1"/>
</dbReference>
<dbReference type="GO" id="GO:0005524">
    <property type="term" value="F:ATP binding"/>
    <property type="evidence" value="ECO:0007669"/>
    <property type="project" value="UniProtKB-UniRule"/>
</dbReference>
<evidence type="ECO:0000256" key="2">
    <source>
        <dbReference type="ARBA" id="ARBA00012513"/>
    </source>
</evidence>
<dbReference type="VEuPathDB" id="GiardiaDB:GMRT_21141"/>
<protein>
    <recommendedName>
        <fullName evidence="2">non-specific serine/threonine protein kinase</fullName>
        <ecNumber evidence="2">2.7.11.1</ecNumber>
    </recommendedName>
</protein>
<dbReference type="PANTHER" id="PTHR43671">
    <property type="entry name" value="SERINE/THREONINE-PROTEIN KINASE NEK"/>
    <property type="match status" value="1"/>
</dbReference>
<keyword evidence="5 11" id="KW-0418">Kinase</keyword>
<keyword evidence="9" id="KW-0175">Coiled coil</keyword>
<organism evidence="11 13">
    <name type="scientific">Giardia muris</name>
    <dbReference type="NCBI Taxonomy" id="5742"/>
    <lineage>
        <taxon>Eukaryota</taxon>
        <taxon>Metamonada</taxon>
        <taxon>Diplomonadida</taxon>
        <taxon>Hexamitidae</taxon>
        <taxon>Giardiinae</taxon>
        <taxon>Giardia</taxon>
    </lineage>
</organism>
<dbReference type="Proteomes" id="UP000315496">
    <property type="component" value="Chromosome 1"/>
</dbReference>
<evidence type="ECO:0000313" key="12">
    <source>
        <dbReference type="EMBL" id="TNJ30324.1"/>
    </source>
</evidence>
<dbReference type="PIRSF" id="PIRSF000654">
    <property type="entry name" value="Integrin-linked_kinase"/>
    <property type="match status" value="1"/>
</dbReference>
<evidence type="ECO:0000256" key="7">
    <source>
        <dbReference type="PROSITE-ProRule" id="PRU10141"/>
    </source>
</evidence>
<feature type="binding site" evidence="7">
    <location>
        <position position="227"/>
    </location>
    <ligand>
        <name>ATP</name>
        <dbReference type="ChEBI" id="CHEBI:30616"/>
    </ligand>
</feature>
<dbReference type="Pfam" id="PF12796">
    <property type="entry name" value="Ank_2"/>
    <property type="match status" value="1"/>
</dbReference>
<evidence type="ECO:0000256" key="8">
    <source>
        <dbReference type="RuleBase" id="RU000304"/>
    </source>
</evidence>
<keyword evidence="3" id="KW-0808">Transferase</keyword>